<comment type="caution">
    <text evidence="8">The sequence shown here is derived from an EMBL/GenBank/DDBJ whole genome shotgun (WGS) entry which is preliminary data.</text>
</comment>
<evidence type="ECO:0000256" key="2">
    <source>
        <dbReference type="ARBA" id="ARBA00022481"/>
    </source>
</evidence>
<evidence type="ECO:0000256" key="5">
    <source>
        <dbReference type="ARBA" id="ARBA00023136"/>
    </source>
</evidence>
<evidence type="ECO:0000256" key="3">
    <source>
        <dbReference type="ARBA" id="ARBA00022692"/>
    </source>
</evidence>
<dbReference type="EMBL" id="JBBPCO010000003">
    <property type="protein sequence ID" value="MEK8089033.1"/>
    <property type="molecule type" value="Genomic_DNA"/>
</dbReference>
<dbReference type="Pfam" id="PF07963">
    <property type="entry name" value="N_methyl"/>
    <property type="match status" value="1"/>
</dbReference>
<sequence length="173" mass="18101">MPASIQRQTGFTLIELIVFIVVIGVALSGVLLAVNQATSHSADPMIQIRAAELGQAYLDEILPKKFDANTGNDGQSPPCDSPAGRPCSTALGVEAGETRASFDDVDDYQGLNEAPTDAEGNPRPGYAGYRVTVSVAHAGTDLGIANAAAKRITVTVTTPQGESFPFSAYRSNF</sequence>
<dbReference type="RefSeq" id="WP_341370099.1">
    <property type="nucleotide sequence ID" value="NZ_JBBPCO010000003.1"/>
</dbReference>
<organism evidence="8 9">
    <name type="scientific">Thermithiobacillus plumbiphilus</name>
    <dbReference type="NCBI Taxonomy" id="1729899"/>
    <lineage>
        <taxon>Bacteria</taxon>
        <taxon>Pseudomonadati</taxon>
        <taxon>Pseudomonadota</taxon>
        <taxon>Acidithiobacillia</taxon>
        <taxon>Acidithiobacillales</taxon>
        <taxon>Thermithiobacillaceae</taxon>
        <taxon>Thermithiobacillus</taxon>
    </lineage>
</organism>
<comment type="subcellular location">
    <subcellularLocation>
        <location evidence="1">Membrane</location>
        <topology evidence="1">Single-pass membrane protein</topology>
    </subcellularLocation>
</comment>
<evidence type="ECO:0000313" key="9">
    <source>
        <dbReference type="Proteomes" id="UP001446205"/>
    </source>
</evidence>
<keyword evidence="2" id="KW-0488">Methylation</keyword>
<evidence type="ECO:0000256" key="4">
    <source>
        <dbReference type="ARBA" id="ARBA00022989"/>
    </source>
</evidence>
<evidence type="ECO:0000256" key="6">
    <source>
        <dbReference type="SAM" id="MobiDB-lite"/>
    </source>
</evidence>
<keyword evidence="9" id="KW-1185">Reference proteome</keyword>
<keyword evidence="3 7" id="KW-0812">Transmembrane</keyword>
<keyword evidence="5 7" id="KW-0472">Membrane</keyword>
<dbReference type="NCBIfam" id="TIGR02532">
    <property type="entry name" value="IV_pilin_GFxxxE"/>
    <property type="match status" value="1"/>
</dbReference>
<keyword evidence="4 7" id="KW-1133">Transmembrane helix</keyword>
<dbReference type="PROSITE" id="PS00409">
    <property type="entry name" value="PROKAR_NTER_METHYL"/>
    <property type="match status" value="1"/>
</dbReference>
<dbReference type="Proteomes" id="UP001446205">
    <property type="component" value="Unassembled WGS sequence"/>
</dbReference>
<name>A0ABU9D652_9PROT</name>
<proteinExistence type="predicted"/>
<gene>
    <name evidence="8" type="ORF">WOB96_04580</name>
</gene>
<feature type="region of interest" description="Disordered" evidence="6">
    <location>
        <begin position="67"/>
        <end position="89"/>
    </location>
</feature>
<dbReference type="InterPro" id="IPR002416">
    <property type="entry name" value="T2SS_protein-GspH"/>
</dbReference>
<evidence type="ECO:0000256" key="1">
    <source>
        <dbReference type="ARBA" id="ARBA00004167"/>
    </source>
</evidence>
<protein>
    <submittedName>
        <fullName evidence="8">Prepilin-type N-terminal cleavage/methylation domain-containing protein</fullName>
    </submittedName>
</protein>
<evidence type="ECO:0000313" key="8">
    <source>
        <dbReference type="EMBL" id="MEK8089033.1"/>
    </source>
</evidence>
<evidence type="ECO:0000256" key="7">
    <source>
        <dbReference type="SAM" id="Phobius"/>
    </source>
</evidence>
<dbReference type="PRINTS" id="PR00885">
    <property type="entry name" value="BCTERIALGSPH"/>
</dbReference>
<feature type="transmembrane region" description="Helical" evidence="7">
    <location>
        <begin position="12"/>
        <end position="34"/>
    </location>
</feature>
<accession>A0ABU9D652</accession>
<feature type="region of interest" description="Disordered" evidence="6">
    <location>
        <begin position="102"/>
        <end position="125"/>
    </location>
</feature>
<dbReference type="InterPro" id="IPR012902">
    <property type="entry name" value="N_methyl_site"/>
</dbReference>
<reference evidence="8 9" key="1">
    <citation type="submission" date="2024-04" db="EMBL/GenBank/DDBJ databases">
        <authorList>
            <person name="Abashina T."/>
            <person name="Shaikin A."/>
        </authorList>
    </citation>
    <scope>NUCLEOTIDE SEQUENCE [LARGE SCALE GENOMIC DNA]</scope>
    <source>
        <strain evidence="8 9">AAFK</strain>
    </source>
</reference>